<feature type="domain" description="Imm33-like" evidence="1">
    <location>
        <begin position="91"/>
        <end position="191"/>
    </location>
</feature>
<organism evidence="2 3">
    <name type="scientific">Adhaeribacter arboris</name>
    <dbReference type="NCBI Taxonomy" id="2072846"/>
    <lineage>
        <taxon>Bacteria</taxon>
        <taxon>Pseudomonadati</taxon>
        <taxon>Bacteroidota</taxon>
        <taxon>Cytophagia</taxon>
        <taxon>Cytophagales</taxon>
        <taxon>Hymenobacteraceae</taxon>
        <taxon>Adhaeribacter</taxon>
    </lineage>
</organism>
<keyword evidence="3" id="KW-1185">Reference proteome</keyword>
<dbReference type="EMBL" id="PYFT01000001">
    <property type="protein sequence ID" value="PSR55817.1"/>
    <property type="molecule type" value="Genomic_DNA"/>
</dbReference>
<evidence type="ECO:0000259" key="1">
    <source>
        <dbReference type="Pfam" id="PF24719"/>
    </source>
</evidence>
<name>A0A2T2YJX8_9BACT</name>
<evidence type="ECO:0000313" key="2">
    <source>
        <dbReference type="EMBL" id="PSR55817.1"/>
    </source>
</evidence>
<dbReference type="AlphaFoldDB" id="A0A2T2YJX8"/>
<comment type="caution">
    <text evidence="2">The sequence shown here is derived from an EMBL/GenBank/DDBJ whole genome shotgun (WGS) entry which is preliminary data.</text>
</comment>
<gene>
    <name evidence="2" type="ORF">AHMF7605_21105</name>
</gene>
<dbReference type="Pfam" id="PF24719">
    <property type="entry name" value="Imm33-like"/>
    <property type="match status" value="1"/>
</dbReference>
<evidence type="ECO:0000313" key="3">
    <source>
        <dbReference type="Proteomes" id="UP000240357"/>
    </source>
</evidence>
<dbReference type="Proteomes" id="UP000240357">
    <property type="component" value="Unassembled WGS sequence"/>
</dbReference>
<dbReference type="OrthoDB" id="7063432at2"/>
<sequence length="198" mass="23278">MPVTRQDLIQICDQFLNDEISKEQIENYAWTIITSEGELTDEIIDETLIDWDNENMNFPINKANMQLWKKRLTTGIDELPQHNIWNVHIDEQKEICKRYNSKWTPINNKLLIGVSDNLTAEPIHGLRHPSDKGTTGWFIWTGDYSEADDFFKPMCAEHLLQIRPQIIKYLGLDIGFRFLADSNSFEDIWYDETLKQVD</sequence>
<dbReference type="RefSeq" id="WP_106931997.1">
    <property type="nucleotide sequence ID" value="NZ_PYFT01000001.1"/>
</dbReference>
<accession>A0A2T2YJX8</accession>
<dbReference type="InterPro" id="IPR056509">
    <property type="entry name" value="Imm33-like"/>
</dbReference>
<reference evidence="2 3" key="1">
    <citation type="submission" date="2018-03" db="EMBL/GenBank/DDBJ databases">
        <title>Adhaeribacter sp. HMF7605 Genome sequencing and assembly.</title>
        <authorList>
            <person name="Kang H."/>
            <person name="Kang J."/>
            <person name="Cha I."/>
            <person name="Kim H."/>
            <person name="Joh K."/>
        </authorList>
    </citation>
    <scope>NUCLEOTIDE SEQUENCE [LARGE SCALE GENOMIC DNA]</scope>
    <source>
        <strain evidence="2 3">HMF7605</strain>
    </source>
</reference>
<protein>
    <recommendedName>
        <fullName evidence="1">Imm33-like domain-containing protein</fullName>
    </recommendedName>
</protein>
<proteinExistence type="predicted"/>